<comment type="caution">
    <text evidence="1">The sequence shown here is derived from an EMBL/GenBank/DDBJ whole genome shotgun (WGS) entry which is preliminary data.</text>
</comment>
<evidence type="ECO:0000313" key="1">
    <source>
        <dbReference type="EMBL" id="EEP27632.1"/>
    </source>
</evidence>
<dbReference type="Proteomes" id="UP000003494">
    <property type="component" value="Unassembled WGS sequence"/>
</dbReference>
<evidence type="ECO:0000313" key="2">
    <source>
        <dbReference type="Proteomes" id="UP000003494"/>
    </source>
</evidence>
<proteinExistence type="predicted"/>
<dbReference type="EMBL" id="ACIP02000004">
    <property type="protein sequence ID" value="EEP27632.1"/>
    <property type="molecule type" value="Genomic_DNA"/>
</dbReference>
<dbReference type="AlphaFoldDB" id="C4GCD2"/>
<sequence length="47" mass="5253">MTAGIVYRSCYFLSRFYSVSCGNILAQCTDYTIILPPACQRDIVVSL</sequence>
<organism evidence="1 2">
    <name type="scientific">Shuttleworthella satelles DSM 14600</name>
    <dbReference type="NCBI Taxonomy" id="626523"/>
    <lineage>
        <taxon>Bacteria</taxon>
        <taxon>Bacillati</taxon>
        <taxon>Bacillota</taxon>
        <taxon>Clostridia</taxon>
        <taxon>Lachnospirales</taxon>
        <taxon>Lachnospiraceae</taxon>
        <taxon>Shuttleworthella</taxon>
    </lineage>
</organism>
<accession>C4GCD2</accession>
<name>C4GCD2_9FIRM</name>
<reference evidence="1" key="1">
    <citation type="submission" date="2009-04" db="EMBL/GenBank/DDBJ databases">
        <authorList>
            <person name="Weinstock G."/>
            <person name="Sodergren E."/>
            <person name="Clifton S."/>
            <person name="Fulton L."/>
            <person name="Fulton B."/>
            <person name="Courtney L."/>
            <person name="Fronick C."/>
            <person name="Harrison M."/>
            <person name="Strong C."/>
            <person name="Farmer C."/>
            <person name="Delahaunty K."/>
            <person name="Markovic C."/>
            <person name="Hall O."/>
            <person name="Minx P."/>
            <person name="Tomlinson C."/>
            <person name="Mitreva M."/>
            <person name="Nelson J."/>
            <person name="Hou S."/>
            <person name="Wollam A."/>
            <person name="Pepin K.H."/>
            <person name="Johnson M."/>
            <person name="Bhonagiri V."/>
            <person name="Nash W.E."/>
            <person name="Warren W."/>
            <person name="Chinwalla A."/>
            <person name="Mardis E.R."/>
            <person name="Wilson R.K."/>
        </authorList>
    </citation>
    <scope>NUCLEOTIDE SEQUENCE [LARGE SCALE GENOMIC DNA]</scope>
    <source>
        <strain evidence="1">DSM 14600</strain>
    </source>
</reference>
<keyword evidence="2" id="KW-1185">Reference proteome</keyword>
<protein>
    <submittedName>
        <fullName evidence="1">Uncharacterized protein</fullName>
    </submittedName>
</protein>
<gene>
    <name evidence="1" type="ORF">GCWU000342_01623</name>
</gene>
<dbReference type="HOGENOM" id="CLU_3173172_0_0_9"/>